<proteinExistence type="inferred from homology"/>
<dbReference type="InterPro" id="IPR003783">
    <property type="entry name" value="Regulatory_RecX"/>
</dbReference>
<comment type="function">
    <text evidence="5">Modulates RecA activity.</text>
</comment>
<evidence type="ECO:0000256" key="5">
    <source>
        <dbReference type="HAMAP-Rule" id="MF_01114"/>
    </source>
</evidence>
<dbReference type="HAMAP" id="MF_01114">
    <property type="entry name" value="RecX"/>
    <property type="match status" value="1"/>
</dbReference>
<dbReference type="KEGG" id="acp:A2cp1_3513"/>
<dbReference type="Gene3D" id="1.10.10.10">
    <property type="entry name" value="Winged helix-like DNA-binding domain superfamily/Winged helix DNA-binding domain"/>
    <property type="match status" value="1"/>
</dbReference>
<dbReference type="PANTHER" id="PTHR33602">
    <property type="entry name" value="REGULATORY PROTEIN RECX FAMILY PROTEIN"/>
    <property type="match status" value="1"/>
</dbReference>
<evidence type="ECO:0000256" key="2">
    <source>
        <dbReference type="ARBA" id="ARBA00009695"/>
    </source>
</evidence>
<dbReference type="InterPro" id="IPR053926">
    <property type="entry name" value="RecX_HTH_1st"/>
</dbReference>
<comment type="similarity">
    <text evidence="2 5">Belongs to the RecX family.</text>
</comment>
<keyword evidence="4 5" id="KW-0963">Cytoplasm</keyword>
<dbReference type="RefSeq" id="WP_015934635.1">
    <property type="nucleotide sequence ID" value="NC_011891.1"/>
</dbReference>
<dbReference type="HOGENOM" id="CLU_1591192_0_0_7"/>
<evidence type="ECO:0000259" key="7">
    <source>
        <dbReference type="Pfam" id="PF21982"/>
    </source>
</evidence>
<dbReference type="AlphaFoldDB" id="B8J5I1"/>
<evidence type="ECO:0000256" key="4">
    <source>
        <dbReference type="ARBA" id="ARBA00022490"/>
    </source>
</evidence>
<organism evidence="8 9">
    <name type="scientific">Anaeromyxobacter dehalogenans (strain ATCC BAA-258 / DSM 21875 / 2CP-1)</name>
    <dbReference type="NCBI Taxonomy" id="455488"/>
    <lineage>
        <taxon>Bacteria</taxon>
        <taxon>Pseudomonadati</taxon>
        <taxon>Myxococcota</taxon>
        <taxon>Myxococcia</taxon>
        <taxon>Myxococcales</taxon>
        <taxon>Cystobacterineae</taxon>
        <taxon>Anaeromyxobacteraceae</taxon>
        <taxon>Anaeromyxobacter</taxon>
    </lineage>
</organism>
<comment type="subcellular location">
    <subcellularLocation>
        <location evidence="1 5">Cytoplasm</location>
    </subcellularLocation>
</comment>
<feature type="domain" description="RecX first three-helical" evidence="7">
    <location>
        <begin position="12"/>
        <end position="49"/>
    </location>
</feature>
<feature type="domain" description="RecX third three-helical" evidence="6">
    <location>
        <begin position="115"/>
        <end position="160"/>
    </location>
</feature>
<evidence type="ECO:0000259" key="6">
    <source>
        <dbReference type="Pfam" id="PF21981"/>
    </source>
</evidence>
<evidence type="ECO:0000256" key="3">
    <source>
        <dbReference type="ARBA" id="ARBA00018111"/>
    </source>
</evidence>
<dbReference type="GO" id="GO:0006282">
    <property type="term" value="P:regulation of DNA repair"/>
    <property type="evidence" value="ECO:0007669"/>
    <property type="project" value="UniProtKB-UniRule"/>
</dbReference>
<dbReference type="PANTHER" id="PTHR33602:SF1">
    <property type="entry name" value="REGULATORY PROTEIN RECX FAMILY PROTEIN"/>
    <property type="match status" value="1"/>
</dbReference>
<sequence>MPPPGQPPLARAKAIALRQLASRMRTEAQVRARLARDGLEAEADETVAWLRRLGYLDDAAYARARARSLVAGGRLGPRMAERRLVGEGIGAGEARGAVAAALAGEAGEDPRAAELVLCRALAERRARGRPLADLDAAGRRRLSRFLLGRGFSGAVVARALGVYEDQDG</sequence>
<dbReference type="EMBL" id="CP001359">
    <property type="protein sequence ID" value="ACL66843.1"/>
    <property type="molecule type" value="Genomic_DNA"/>
</dbReference>
<dbReference type="InterPro" id="IPR053925">
    <property type="entry name" value="RecX_HTH_3rd"/>
</dbReference>
<gene>
    <name evidence="5" type="primary">recX</name>
    <name evidence="8" type="ordered locus">A2cp1_3513</name>
</gene>
<name>B8J5I1_ANAD2</name>
<dbReference type="InterPro" id="IPR036388">
    <property type="entry name" value="WH-like_DNA-bd_sf"/>
</dbReference>
<protein>
    <recommendedName>
        <fullName evidence="3 5">Regulatory protein RecX</fullName>
    </recommendedName>
</protein>
<evidence type="ECO:0000313" key="8">
    <source>
        <dbReference type="EMBL" id="ACL66843.1"/>
    </source>
</evidence>
<evidence type="ECO:0000313" key="9">
    <source>
        <dbReference type="Proteomes" id="UP000007089"/>
    </source>
</evidence>
<reference evidence="8" key="1">
    <citation type="submission" date="2009-01" db="EMBL/GenBank/DDBJ databases">
        <title>Complete sequence of Anaeromyxobacter dehalogenans 2CP-1.</title>
        <authorList>
            <consortium name="US DOE Joint Genome Institute"/>
            <person name="Lucas S."/>
            <person name="Copeland A."/>
            <person name="Lapidus A."/>
            <person name="Glavina del Rio T."/>
            <person name="Dalin E."/>
            <person name="Tice H."/>
            <person name="Bruce D."/>
            <person name="Goodwin L."/>
            <person name="Pitluck S."/>
            <person name="Saunders E."/>
            <person name="Brettin T."/>
            <person name="Detter J.C."/>
            <person name="Han C."/>
            <person name="Larimer F."/>
            <person name="Land M."/>
            <person name="Hauser L."/>
            <person name="Kyrpides N."/>
            <person name="Ovchinnikova G."/>
            <person name="Beliaev A.S."/>
            <person name="Richardson P."/>
        </authorList>
    </citation>
    <scope>NUCLEOTIDE SEQUENCE</scope>
    <source>
        <strain evidence="8">2CP-1</strain>
    </source>
</reference>
<dbReference type="Pfam" id="PF21981">
    <property type="entry name" value="RecX_HTH3"/>
    <property type="match status" value="1"/>
</dbReference>
<dbReference type="Proteomes" id="UP000007089">
    <property type="component" value="Chromosome"/>
</dbReference>
<keyword evidence="9" id="KW-1185">Reference proteome</keyword>
<dbReference type="GO" id="GO:0005737">
    <property type="term" value="C:cytoplasm"/>
    <property type="evidence" value="ECO:0007669"/>
    <property type="project" value="UniProtKB-SubCell"/>
</dbReference>
<dbReference type="Pfam" id="PF21982">
    <property type="entry name" value="RecX_HTH1"/>
    <property type="match status" value="1"/>
</dbReference>
<evidence type="ECO:0000256" key="1">
    <source>
        <dbReference type="ARBA" id="ARBA00004496"/>
    </source>
</evidence>
<accession>B8J5I1</accession>